<evidence type="ECO:0000313" key="2">
    <source>
        <dbReference type="Proteomes" id="UP000572680"/>
    </source>
</evidence>
<accession>A0A7W3QPR6</accession>
<evidence type="ECO:0000313" key="1">
    <source>
        <dbReference type="EMBL" id="MBA8954955.1"/>
    </source>
</evidence>
<proteinExistence type="predicted"/>
<dbReference type="Gene3D" id="1.25.40.10">
    <property type="entry name" value="Tetratricopeptide repeat domain"/>
    <property type="match status" value="1"/>
</dbReference>
<comment type="caution">
    <text evidence="1">The sequence shown here is derived from an EMBL/GenBank/DDBJ whole genome shotgun (WGS) entry which is preliminary data.</text>
</comment>
<keyword evidence="2" id="KW-1185">Reference proteome</keyword>
<dbReference type="SUPFAM" id="SSF48452">
    <property type="entry name" value="TPR-like"/>
    <property type="match status" value="1"/>
</dbReference>
<dbReference type="EMBL" id="JACJIA010000010">
    <property type="protein sequence ID" value="MBA8954955.1"/>
    <property type="molecule type" value="Genomic_DNA"/>
</dbReference>
<organism evidence="1 2">
    <name type="scientific">Actinomadura namibiensis</name>
    <dbReference type="NCBI Taxonomy" id="182080"/>
    <lineage>
        <taxon>Bacteria</taxon>
        <taxon>Bacillati</taxon>
        <taxon>Actinomycetota</taxon>
        <taxon>Actinomycetes</taxon>
        <taxon>Streptosporangiales</taxon>
        <taxon>Thermomonosporaceae</taxon>
        <taxon>Actinomadura</taxon>
    </lineage>
</organism>
<dbReference type="RefSeq" id="WP_182846977.1">
    <property type="nucleotide sequence ID" value="NZ_BAAALP010000020.1"/>
</dbReference>
<name>A0A7W3QPR6_ACTNM</name>
<reference evidence="1 2" key="1">
    <citation type="submission" date="2020-08" db="EMBL/GenBank/DDBJ databases">
        <title>Genomic Encyclopedia of Type Strains, Phase IV (KMG-IV): sequencing the most valuable type-strain genomes for metagenomic binning, comparative biology and taxonomic classification.</title>
        <authorList>
            <person name="Goeker M."/>
        </authorList>
    </citation>
    <scope>NUCLEOTIDE SEQUENCE [LARGE SCALE GENOMIC DNA]</scope>
    <source>
        <strain evidence="1 2">DSM 44197</strain>
    </source>
</reference>
<dbReference type="Proteomes" id="UP000572680">
    <property type="component" value="Unassembled WGS sequence"/>
</dbReference>
<dbReference type="AlphaFoldDB" id="A0A7W3QPR6"/>
<sequence>MSEEIVKGRELLEAGDVGGLIRHLRFTAEGLPVVEVARLLEGAAGLSGFDDLREASGAVVREPASPQALYDFGYACIERGVPELGVPALREALELTGGAPPVLRELAAALERAERHREAVEVLQAHDAALEPWPDRYLLALNALLAGGLEIADRELAALPAPPDDGFAWAHGRLRRMVGRARAAHGAGPMDERDLRGWHFALTGGLLGEISPYGYDEGMVGRYAYTQVSPGSCVRGLLRLRAVLEATGARPRSVSLLPERSSHILGLVAARVLGLPAAPFRPDAAAETVVVAFDLNDADDDSLRALHDRAPGQVLYEHATCWTDPPAVSADMSGLLHQVAVTPWGERMRMVREGEPETVPADDRPAETIAQEIAQAGPETGDEVAPGGTDADLARFAAAVAGHWLAGPRDRCPYTGPVRSSRFM</sequence>
<dbReference type="InterPro" id="IPR011990">
    <property type="entry name" value="TPR-like_helical_dom_sf"/>
</dbReference>
<protein>
    <submittedName>
        <fullName evidence="1">Uncharacterized protein</fullName>
    </submittedName>
</protein>
<gene>
    <name evidence="1" type="ORF">HNR61_006612</name>
</gene>